<dbReference type="AlphaFoldDB" id="A0AAV9V1H2"/>
<dbReference type="Proteomes" id="UP001375240">
    <property type="component" value="Unassembled WGS sequence"/>
</dbReference>
<protein>
    <submittedName>
        <fullName evidence="2">Uncharacterized protein</fullName>
    </submittedName>
</protein>
<reference evidence="2 3" key="1">
    <citation type="submission" date="2019-10" db="EMBL/GenBank/DDBJ databases">
        <authorList>
            <person name="Palmer J.M."/>
        </authorList>
    </citation>
    <scope>NUCLEOTIDE SEQUENCE [LARGE SCALE GENOMIC DNA]</scope>
    <source>
        <strain evidence="2 3">TWF696</strain>
    </source>
</reference>
<keyword evidence="1" id="KW-1133">Transmembrane helix</keyword>
<evidence type="ECO:0000256" key="1">
    <source>
        <dbReference type="SAM" id="Phobius"/>
    </source>
</evidence>
<name>A0AAV9V1H2_9PEZI</name>
<keyword evidence="1" id="KW-0472">Membrane</keyword>
<dbReference type="Pfam" id="PF14087">
    <property type="entry name" value="DUF4267"/>
    <property type="match status" value="1"/>
</dbReference>
<accession>A0AAV9V1H2</accession>
<comment type="caution">
    <text evidence="2">The sequence shown here is derived from an EMBL/GenBank/DDBJ whole genome shotgun (WGS) entry which is preliminary data.</text>
</comment>
<sequence>MNAFSVRHIPALFLGTTLTFGGAIPLFNSAYAMAEFGFPPRITNSPQAQAVFIVSGARTSALGLAIYILYARGMLRAVDVVLATVGTTGLIDGWVCWREGVPGRGVFRATSAAVVAVWGWLGMTSA</sequence>
<dbReference type="EMBL" id="JAVHNQ010000003">
    <property type="protein sequence ID" value="KAK6353444.1"/>
    <property type="molecule type" value="Genomic_DNA"/>
</dbReference>
<organism evidence="2 3">
    <name type="scientific">Orbilia brochopaga</name>
    <dbReference type="NCBI Taxonomy" id="3140254"/>
    <lineage>
        <taxon>Eukaryota</taxon>
        <taxon>Fungi</taxon>
        <taxon>Dikarya</taxon>
        <taxon>Ascomycota</taxon>
        <taxon>Pezizomycotina</taxon>
        <taxon>Orbiliomycetes</taxon>
        <taxon>Orbiliales</taxon>
        <taxon>Orbiliaceae</taxon>
        <taxon>Orbilia</taxon>
    </lineage>
</organism>
<dbReference type="InterPro" id="IPR025363">
    <property type="entry name" value="DUF4267"/>
</dbReference>
<evidence type="ECO:0000313" key="3">
    <source>
        <dbReference type="Proteomes" id="UP001375240"/>
    </source>
</evidence>
<evidence type="ECO:0000313" key="2">
    <source>
        <dbReference type="EMBL" id="KAK6353444.1"/>
    </source>
</evidence>
<gene>
    <name evidence="2" type="ORF">TWF696_005407</name>
</gene>
<feature type="transmembrane region" description="Helical" evidence="1">
    <location>
        <begin position="50"/>
        <end position="70"/>
    </location>
</feature>
<keyword evidence="3" id="KW-1185">Reference proteome</keyword>
<keyword evidence="1" id="KW-0812">Transmembrane</keyword>
<proteinExistence type="predicted"/>